<dbReference type="Proteomes" id="UP000753802">
    <property type="component" value="Unassembled WGS sequence"/>
</dbReference>
<evidence type="ECO:0000313" key="2">
    <source>
        <dbReference type="EMBL" id="NCI48717.1"/>
    </source>
</evidence>
<dbReference type="EMBL" id="JAACJS010000002">
    <property type="protein sequence ID" value="NCI48717.1"/>
    <property type="molecule type" value="Genomic_DNA"/>
</dbReference>
<dbReference type="SUPFAM" id="SSF54427">
    <property type="entry name" value="NTF2-like"/>
    <property type="match status" value="1"/>
</dbReference>
<organism evidence="2 3">
    <name type="scientific">Sediminibacterium roseum</name>
    <dbReference type="NCBI Taxonomy" id="1978412"/>
    <lineage>
        <taxon>Bacteria</taxon>
        <taxon>Pseudomonadati</taxon>
        <taxon>Bacteroidota</taxon>
        <taxon>Chitinophagia</taxon>
        <taxon>Chitinophagales</taxon>
        <taxon>Chitinophagaceae</taxon>
        <taxon>Sediminibacterium</taxon>
    </lineage>
</organism>
<accession>A0ABW9ZSK7</accession>
<name>A0ABW9ZSK7_9BACT</name>
<sequence length="116" mass="13093">MSDKNKETLLQANALIAAGDNEGFLSFCTEDTQWNFVGDQVLSGKEAVRQWMRENYIDPPEFKVEHLISEGDFVTAVGKITTKDKDGKPVQSSYCDVWHFREGEMAGLQAFVIEDK</sequence>
<comment type="caution">
    <text evidence="2">The sequence shown here is derived from an EMBL/GenBank/DDBJ whole genome shotgun (WGS) entry which is preliminary data.</text>
</comment>
<dbReference type="RefSeq" id="WP_161817031.1">
    <property type="nucleotide sequence ID" value="NZ_JAACJS010000002.1"/>
</dbReference>
<dbReference type="InterPro" id="IPR037401">
    <property type="entry name" value="SnoaL-like"/>
</dbReference>
<gene>
    <name evidence="2" type="ORF">GWC95_02190</name>
</gene>
<evidence type="ECO:0000259" key="1">
    <source>
        <dbReference type="Pfam" id="PF12680"/>
    </source>
</evidence>
<protein>
    <submittedName>
        <fullName evidence="2">Nuclear transport factor 2 family protein</fullName>
    </submittedName>
</protein>
<dbReference type="InterPro" id="IPR032710">
    <property type="entry name" value="NTF2-like_dom_sf"/>
</dbReference>
<dbReference type="Gene3D" id="3.10.450.50">
    <property type="match status" value="1"/>
</dbReference>
<proteinExistence type="predicted"/>
<dbReference type="Pfam" id="PF12680">
    <property type="entry name" value="SnoaL_2"/>
    <property type="match status" value="1"/>
</dbReference>
<feature type="domain" description="SnoaL-like" evidence="1">
    <location>
        <begin position="14"/>
        <end position="106"/>
    </location>
</feature>
<reference evidence="2 3" key="1">
    <citation type="submission" date="2020-01" db="EMBL/GenBank/DDBJ databases">
        <title>Genome analysis.</title>
        <authorList>
            <person name="Wu S."/>
            <person name="Wang G."/>
        </authorList>
    </citation>
    <scope>NUCLEOTIDE SEQUENCE [LARGE SCALE GENOMIC DNA]</scope>
    <source>
        <strain evidence="2 3">SYL130</strain>
    </source>
</reference>
<evidence type="ECO:0000313" key="3">
    <source>
        <dbReference type="Proteomes" id="UP000753802"/>
    </source>
</evidence>
<keyword evidence="3" id="KW-1185">Reference proteome</keyword>